<feature type="compositionally biased region" description="Low complexity" evidence="4">
    <location>
        <begin position="459"/>
        <end position="481"/>
    </location>
</feature>
<keyword evidence="1" id="KW-0547">Nucleotide-binding</keyword>
<reference evidence="6 7" key="1">
    <citation type="submission" date="2016-10" db="EMBL/GenBank/DDBJ databases">
        <title>Evaluation of Human, Veterinary and Environmental Mycobacterium chelonae Isolates by Core Genome Phylogenomic Analysis, Targeted Gene Comparison, and Anti-microbial Susceptibility Patterns: A Tale of Mistaken Identities.</title>
        <authorList>
            <person name="Fogelson S.B."/>
            <person name="Camus A.C."/>
            <person name="Lorenz W."/>
            <person name="Vasireddy R."/>
            <person name="Vasireddy S."/>
            <person name="Smith T."/>
            <person name="Brown-Elliott B.A."/>
            <person name="Wallace R.J.Jr."/>
            <person name="Hasan N.A."/>
            <person name="Reischl U."/>
            <person name="Sanchez S."/>
        </authorList>
    </citation>
    <scope>NUCLEOTIDE SEQUENCE [LARGE SCALE GENOMIC DNA]</scope>
    <source>
        <strain evidence="6 7">1559</strain>
    </source>
</reference>
<keyword evidence="5" id="KW-0812">Transmembrane</keyword>
<evidence type="ECO:0008006" key="8">
    <source>
        <dbReference type="Google" id="ProtNLM"/>
    </source>
</evidence>
<evidence type="ECO:0000313" key="7">
    <source>
        <dbReference type="Proteomes" id="UP000179616"/>
    </source>
</evidence>
<sequence length="481" mass="49994">MNSLGMSIGATQLVATDGDPGGVPVVRSSLLTLHEDRPSEVGVPKEPGLGLAGFVDRVGDPVGIVGADGSVHSADWVMAEAIRVMIADAAVVANFDSPPALAAAVPAHWGAPAIAALRAAIDKVPALAPGGQPMKLVPDARAALLSVRDRVPGHGVVVVCDFGGTGTSITLADAASNGAPIGQTVRFRDFSGQRIDQELLAQVLTGLNQDPDRTASLGALTRLRDRCRAAKEHLSTDTTTVVPVELPGLSADVRLTRSELEELIREPLSALIGKIQETLESHNITPAGVSAVLTVGGGSGIPLVTQQLSERLRCPIVAAPQPQLAAAYGAALMAGQPDETPPADATMLSPEATMMRPVPAGEETAKSPASAPIDTVESGGLAWSEADTSPELEEYQDYSAPTTEARPEVMFSPAPGDYRDAEPMRWFQRPILWFLAAAVFSAAVFTALFIAWQDRDEAPAPSNRTSTTTTAPTTATSTPNP</sequence>
<keyword evidence="5" id="KW-0472">Membrane</keyword>
<evidence type="ECO:0000256" key="1">
    <source>
        <dbReference type="ARBA" id="ARBA00022741"/>
    </source>
</evidence>
<keyword evidence="5" id="KW-1133">Transmembrane helix</keyword>
<dbReference type="GeneID" id="57169586"/>
<proteinExistence type="predicted"/>
<feature type="transmembrane region" description="Helical" evidence="5">
    <location>
        <begin position="431"/>
        <end position="452"/>
    </location>
</feature>
<gene>
    <name evidence="6" type="ORF">BKG76_22455</name>
</gene>
<evidence type="ECO:0000256" key="5">
    <source>
        <dbReference type="SAM" id="Phobius"/>
    </source>
</evidence>
<organism evidence="6 7">
    <name type="scientific">Mycobacteroides franklinii</name>
    <dbReference type="NCBI Taxonomy" id="948102"/>
    <lineage>
        <taxon>Bacteria</taxon>
        <taxon>Bacillati</taxon>
        <taxon>Actinomycetota</taxon>
        <taxon>Actinomycetes</taxon>
        <taxon>Mycobacteriales</taxon>
        <taxon>Mycobacteriaceae</taxon>
        <taxon>Mycobacteroides</taxon>
    </lineage>
</organism>
<dbReference type="RefSeq" id="WP_070939877.1">
    <property type="nucleotide sequence ID" value="NZ_MLIK01000024.1"/>
</dbReference>
<dbReference type="Gene3D" id="3.30.420.40">
    <property type="match status" value="2"/>
</dbReference>
<dbReference type="GO" id="GO:0140662">
    <property type="term" value="F:ATP-dependent protein folding chaperone"/>
    <property type="evidence" value="ECO:0007669"/>
    <property type="project" value="InterPro"/>
</dbReference>
<protein>
    <recommendedName>
        <fullName evidence="8">Molecular chaperone</fullName>
    </recommendedName>
</protein>
<dbReference type="PANTHER" id="PTHR42749:SF1">
    <property type="entry name" value="CELL SHAPE-DETERMINING PROTEIN MREB"/>
    <property type="match status" value="1"/>
</dbReference>
<dbReference type="EMBL" id="MLIK01000024">
    <property type="protein sequence ID" value="OHU19229.1"/>
    <property type="molecule type" value="Genomic_DNA"/>
</dbReference>
<dbReference type="GO" id="GO:0005524">
    <property type="term" value="F:ATP binding"/>
    <property type="evidence" value="ECO:0007669"/>
    <property type="project" value="UniProtKB-KW"/>
</dbReference>
<dbReference type="PANTHER" id="PTHR42749">
    <property type="entry name" value="CELL SHAPE-DETERMINING PROTEIN MREB"/>
    <property type="match status" value="1"/>
</dbReference>
<accession>A0A1S1L424</accession>
<dbReference type="AlphaFoldDB" id="A0A1S1L424"/>
<dbReference type="Pfam" id="PF00012">
    <property type="entry name" value="HSP70"/>
    <property type="match status" value="1"/>
</dbReference>
<evidence type="ECO:0000256" key="4">
    <source>
        <dbReference type="SAM" id="MobiDB-lite"/>
    </source>
</evidence>
<feature type="region of interest" description="Disordered" evidence="4">
    <location>
        <begin position="458"/>
        <end position="481"/>
    </location>
</feature>
<evidence type="ECO:0000256" key="2">
    <source>
        <dbReference type="ARBA" id="ARBA00022840"/>
    </source>
</evidence>
<comment type="caution">
    <text evidence="6">The sequence shown here is derived from an EMBL/GenBank/DDBJ whole genome shotgun (WGS) entry which is preliminary data.</text>
</comment>
<name>A0A1S1L424_9MYCO</name>
<keyword evidence="2" id="KW-0067">ATP-binding</keyword>
<evidence type="ECO:0000256" key="3">
    <source>
        <dbReference type="ARBA" id="ARBA00023186"/>
    </source>
</evidence>
<dbReference type="OrthoDB" id="5173286at2"/>
<dbReference type="InterPro" id="IPR043129">
    <property type="entry name" value="ATPase_NBD"/>
</dbReference>
<dbReference type="STRING" id="948102.BKG76_22455"/>
<dbReference type="Proteomes" id="UP000179616">
    <property type="component" value="Unassembled WGS sequence"/>
</dbReference>
<keyword evidence="3" id="KW-0143">Chaperone</keyword>
<dbReference type="SUPFAM" id="SSF53067">
    <property type="entry name" value="Actin-like ATPase domain"/>
    <property type="match status" value="1"/>
</dbReference>
<dbReference type="Gene3D" id="3.90.640.10">
    <property type="entry name" value="Actin, Chain A, domain 4"/>
    <property type="match status" value="1"/>
</dbReference>
<dbReference type="InterPro" id="IPR013126">
    <property type="entry name" value="Hsp_70_fam"/>
</dbReference>
<evidence type="ECO:0000313" key="6">
    <source>
        <dbReference type="EMBL" id="OHU19229.1"/>
    </source>
</evidence>